<keyword evidence="3" id="KW-1185">Reference proteome</keyword>
<organism evidence="2 3">
    <name type="scientific">Cephalotrichum gorgonifer</name>
    <dbReference type="NCBI Taxonomy" id="2041049"/>
    <lineage>
        <taxon>Eukaryota</taxon>
        <taxon>Fungi</taxon>
        <taxon>Dikarya</taxon>
        <taxon>Ascomycota</taxon>
        <taxon>Pezizomycotina</taxon>
        <taxon>Sordariomycetes</taxon>
        <taxon>Hypocreomycetidae</taxon>
        <taxon>Microascales</taxon>
        <taxon>Microascaceae</taxon>
        <taxon>Cephalotrichum</taxon>
    </lineage>
</organism>
<feature type="compositionally biased region" description="Basic residues" evidence="1">
    <location>
        <begin position="161"/>
        <end position="171"/>
    </location>
</feature>
<feature type="compositionally biased region" description="Basic residues" evidence="1">
    <location>
        <begin position="379"/>
        <end position="391"/>
    </location>
</feature>
<protein>
    <submittedName>
        <fullName evidence="2">Uncharacterized protein</fullName>
    </submittedName>
</protein>
<evidence type="ECO:0000313" key="3">
    <source>
        <dbReference type="Proteomes" id="UP001187682"/>
    </source>
</evidence>
<feature type="compositionally biased region" description="Polar residues" evidence="1">
    <location>
        <begin position="71"/>
        <end position="81"/>
    </location>
</feature>
<feature type="region of interest" description="Disordered" evidence="1">
    <location>
        <begin position="360"/>
        <end position="391"/>
    </location>
</feature>
<feature type="compositionally biased region" description="Basic and acidic residues" evidence="1">
    <location>
        <begin position="179"/>
        <end position="201"/>
    </location>
</feature>
<feature type="compositionally biased region" description="Gly residues" evidence="1">
    <location>
        <begin position="136"/>
        <end position="147"/>
    </location>
</feature>
<dbReference type="AlphaFoldDB" id="A0AAE8MWV9"/>
<gene>
    <name evidence="2" type="ORF">DNG_04884</name>
</gene>
<feature type="compositionally biased region" description="Polar residues" evidence="1">
    <location>
        <begin position="34"/>
        <end position="63"/>
    </location>
</feature>
<dbReference type="EMBL" id="ONZQ02000006">
    <property type="protein sequence ID" value="SPO02211.1"/>
    <property type="molecule type" value="Genomic_DNA"/>
</dbReference>
<sequence length="391" mass="41405">MSRILRPAHGLTRAEFYRAKETVRSFTTSQFFAAENDNSSSRPTFAAGNDNTSSSSSRPTFAQRSERTSRDVNSILSQSPSRGAAGALGGAPRGKVLNLQSLPRRARGGGLGGAEGFRGRGAFRGAGVEGLRGRGSLRGAGTQGFRGRGSFRGAEGARGGRGGRGRGRGGAKRSGGDGAAKDEDLSARRRQGPKEPETLEERQARLAREVGYATKYKPTTDIGTLGPYLPEVATDSNPLGRLAAATTSMRLIARGYVDPNPVINAEDMYRRFRADGAAFFTDLSAREALATQGEVGMPEEAVKEAVLKSAVLGEYAAVEATTYEDVVGTARNALRKEGTYQGQQVDKFEAKLAQLVAKAKARQAKPKVKEQAAPEPVKARGKGKGKARVKA</sequence>
<evidence type="ECO:0000256" key="1">
    <source>
        <dbReference type="SAM" id="MobiDB-lite"/>
    </source>
</evidence>
<name>A0AAE8MWV9_9PEZI</name>
<feature type="region of interest" description="Disordered" evidence="1">
    <location>
        <begin position="34"/>
        <end position="201"/>
    </location>
</feature>
<reference evidence="2" key="1">
    <citation type="submission" date="2018-03" db="EMBL/GenBank/DDBJ databases">
        <authorList>
            <person name="Guldener U."/>
        </authorList>
    </citation>
    <scope>NUCLEOTIDE SEQUENCE</scope>
</reference>
<proteinExistence type="predicted"/>
<dbReference type="Proteomes" id="UP001187682">
    <property type="component" value="Unassembled WGS sequence"/>
</dbReference>
<accession>A0AAE8MWV9</accession>
<comment type="caution">
    <text evidence="2">The sequence shown here is derived from an EMBL/GenBank/DDBJ whole genome shotgun (WGS) entry which is preliminary data.</text>
</comment>
<evidence type="ECO:0000313" key="2">
    <source>
        <dbReference type="EMBL" id="SPO02211.1"/>
    </source>
</evidence>